<protein>
    <recommendedName>
        <fullName evidence="6">Helicase-associated domain-containing protein</fullName>
    </recommendedName>
</protein>
<evidence type="ECO:0000256" key="2">
    <source>
        <dbReference type="ARBA" id="ARBA00022801"/>
    </source>
</evidence>
<keyword evidence="4" id="KW-0067">ATP-binding</keyword>
<evidence type="ECO:0000259" key="6">
    <source>
        <dbReference type="SMART" id="SM00847"/>
    </source>
</evidence>
<evidence type="ECO:0000256" key="4">
    <source>
        <dbReference type="ARBA" id="ARBA00022840"/>
    </source>
</evidence>
<dbReference type="GO" id="GO:0016787">
    <property type="term" value="F:hydrolase activity"/>
    <property type="evidence" value="ECO:0007669"/>
    <property type="project" value="UniProtKB-KW"/>
</dbReference>
<keyword evidence="3" id="KW-0347">Helicase</keyword>
<dbReference type="GO" id="GO:0004386">
    <property type="term" value="F:helicase activity"/>
    <property type="evidence" value="ECO:0007669"/>
    <property type="project" value="UniProtKB-KW"/>
</dbReference>
<feature type="region of interest" description="Disordered" evidence="5">
    <location>
        <begin position="551"/>
        <end position="571"/>
    </location>
</feature>
<comment type="caution">
    <text evidence="7">The sequence shown here is derived from an EMBL/GenBank/DDBJ whole genome shotgun (WGS) entry which is preliminary data.</text>
</comment>
<evidence type="ECO:0000256" key="5">
    <source>
        <dbReference type="SAM" id="MobiDB-lite"/>
    </source>
</evidence>
<gene>
    <name evidence="7" type="ORF">MKK02DRAFT_40215</name>
</gene>
<dbReference type="AlphaFoldDB" id="A0AA38LYZ4"/>
<dbReference type="GO" id="GO:0003723">
    <property type="term" value="F:RNA binding"/>
    <property type="evidence" value="ECO:0007669"/>
    <property type="project" value="TreeGrafter"/>
</dbReference>
<dbReference type="Gene3D" id="3.40.50.300">
    <property type="entry name" value="P-loop containing nucleotide triphosphate hydrolases"/>
    <property type="match status" value="2"/>
</dbReference>
<evidence type="ECO:0000313" key="7">
    <source>
        <dbReference type="EMBL" id="KAI9639886.1"/>
    </source>
</evidence>
<reference evidence="7" key="1">
    <citation type="journal article" date="2022" name="G3 (Bethesda)">
        <title>High quality genome of the basidiomycete yeast Dioszegia hungarica PDD-24b-2 isolated from cloud water.</title>
        <authorList>
            <person name="Jarrige D."/>
            <person name="Haridas S."/>
            <person name="Bleykasten-Grosshans C."/>
            <person name="Joly M."/>
            <person name="Nadalig T."/>
            <person name="Sancelme M."/>
            <person name="Vuilleumier S."/>
            <person name="Grigoriev I.V."/>
            <person name="Amato P."/>
            <person name="Bringel F."/>
        </authorList>
    </citation>
    <scope>NUCLEOTIDE SEQUENCE</scope>
    <source>
        <strain evidence="7">PDD-24b-2</strain>
    </source>
</reference>
<dbReference type="PANTHER" id="PTHR18934:SF91">
    <property type="entry name" value="PRE-MRNA-SPLICING FACTOR ATP-DEPENDENT RNA HELICASE PRP16"/>
    <property type="match status" value="1"/>
</dbReference>
<dbReference type="SUPFAM" id="SSF52540">
    <property type="entry name" value="P-loop containing nucleoside triphosphate hydrolases"/>
    <property type="match status" value="1"/>
</dbReference>
<dbReference type="InterPro" id="IPR027417">
    <property type="entry name" value="P-loop_NTPase"/>
</dbReference>
<keyword evidence="2" id="KW-0378">Hydrolase</keyword>
<dbReference type="EMBL" id="JAKWFO010000001">
    <property type="protein sequence ID" value="KAI9639886.1"/>
    <property type="molecule type" value="Genomic_DNA"/>
</dbReference>
<keyword evidence="8" id="KW-1185">Reference proteome</keyword>
<feature type="domain" description="Helicase-associated" evidence="6">
    <location>
        <begin position="429"/>
        <end position="534"/>
    </location>
</feature>
<evidence type="ECO:0000313" key="8">
    <source>
        <dbReference type="Proteomes" id="UP001164286"/>
    </source>
</evidence>
<dbReference type="InterPro" id="IPR007502">
    <property type="entry name" value="Helicase-assoc_dom"/>
</dbReference>
<dbReference type="GeneID" id="77730219"/>
<dbReference type="Proteomes" id="UP001164286">
    <property type="component" value="Unassembled WGS sequence"/>
</dbReference>
<dbReference type="Gene3D" id="1.20.120.1080">
    <property type="match status" value="1"/>
</dbReference>
<sequence length="717" mass="80062">MPSTLSLAELKHLQLHDFAHPEKETSTQHQEYLRWRSESRPAWADDQVESKLRLIKEHEHFSIGGAFGSGKSTMFAEICAYAMPGTAILLLCLTKVGARMMCQYISFEVGLPTKKAEKKADEKEPPEVVALRISEKSEHIEEGTRIAVMTEGMVFREFLHDPDLSQFGLVLFDDCYEETGLMDVLIGHARQLMRSGNSTRFGLISGPTELTPYHYFLSLPPDAHYVLPSLPFPREVRYASSASAVLDLETWIVDQLTVQLVETTGDVMIFTTGLTRCESIKKRIFSAKLYGRTRRRRSASEADTSGGGITTNVFSNTITPVGFTLVIDTLQRKIKVFDPILDCYQMVTVAASLNEANSTAGRIGRTQSGIALRAATEADFIATTVRSHPPKVTREEYTANLLYKLALEAEDHGREFELPHQPTPALKLRAVTTLKHLGALTPSSGLSSMTITKTGKQMARLSCSPEYARSLVAASDRGCLAEMILLVAANCTSQAIFLADKELAASRIPPRVRKGITAARRRIEMREGDHFVLYNALRLWWQCLGKNDRNEEPANPAAASESKAKKPIKPSTKFATEHGLREEALYEAVDLAKTLRGQAGMKGMLCSGLGKYHISPYINFNREPVQYLDQMRKSLLEGHLHRVAYRVPNSSTKEFHRMIDDRLVRDVHLEGRPGERSILYDSSHSYVLFSSASKSENADTITINNLTYLDREWIEGA</sequence>
<accession>A0AA38LYZ4</accession>
<dbReference type="GO" id="GO:0005524">
    <property type="term" value="F:ATP binding"/>
    <property type="evidence" value="ECO:0007669"/>
    <property type="project" value="UniProtKB-KW"/>
</dbReference>
<dbReference type="RefSeq" id="XP_052949663.1">
    <property type="nucleotide sequence ID" value="XM_053091014.1"/>
</dbReference>
<proteinExistence type="predicted"/>
<evidence type="ECO:0000256" key="1">
    <source>
        <dbReference type="ARBA" id="ARBA00022741"/>
    </source>
</evidence>
<organism evidence="7 8">
    <name type="scientific">Dioszegia hungarica</name>
    <dbReference type="NCBI Taxonomy" id="4972"/>
    <lineage>
        <taxon>Eukaryota</taxon>
        <taxon>Fungi</taxon>
        <taxon>Dikarya</taxon>
        <taxon>Basidiomycota</taxon>
        <taxon>Agaricomycotina</taxon>
        <taxon>Tremellomycetes</taxon>
        <taxon>Tremellales</taxon>
        <taxon>Bulleribasidiaceae</taxon>
        <taxon>Dioszegia</taxon>
    </lineage>
</organism>
<keyword evidence="1" id="KW-0547">Nucleotide-binding</keyword>
<name>A0AA38LYZ4_9TREE</name>
<evidence type="ECO:0000256" key="3">
    <source>
        <dbReference type="ARBA" id="ARBA00022806"/>
    </source>
</evidence>
<dbReference type="PANTHER" id="PTHR18934">
    <property type="entry name" value="ATP-DEPENDENT RNA HELICASE"/>
    <property type="match status" value="1"/>
</dbReference>
<dbReference type="SMART" id="SM00847">
    <property type="entry name" value="HA2"/>
    <property type="match status" value="1"/>
</dbReference>
<dbReference type="Pfam" id="PF21010">
    <property type="entry name" value="HA2_C"/>
    <property type="match status" value="1"/>
</dbReference>